<dbReference type="PANTHER" id="PTHR43420:SF44">
    <property type="entry name" value="ACETYLTRANSFERASE YPEA"/>
    <property type="match status" value="1"/>
</dbReference>
<evidence type="ECO:0000256" key="5">
    <source>
        <dbReference type="RuleBase" id="RU363094"/>
    </source>
</evidence>
<dbReference type="NCBIfam" id="TIGR01575">
    <property type="entry name" value="rimI"/>
    <property type="match status" value="1"/>
</dbReference>
<keyword evidence="8" id="KW-1185">Reference proteome</keyword>
<keyword evidence="4" id="KW-0012">Acyltransferase</keyword>
<evidence type="ECO:0000256" key="2">
    <source>
        <dbReference type="ARBA" id="ARBA00022490"/>
    </source>
</evidence>
<dbReference type="AlphaFoldDB" id="A0A9W6MPH7"/>
<name>A0A9W6MPH7_9PROT</name>
<sequence length="153" mass="16055">MSVTIERAGTDAAGELAALHAVCFAAAWSEREFASLLQTAGVTALILRGDGEARGLVVVRQALDEAEILTIGIAPHARVSGRGGQLLAAAQDGLMQAGCGRVFLEVSVANTAAQKLYARAGYRQVGLRKAYYADGTDALVLEKWLREDGQTPA</sequence>
<evidence type="ECO:0000313" key="7">
    <source>
        <dbReference type="EMBL" id="GLK53635.1"/>
    </source>
</evidence>
<dbReference type="Gene3D" id="3.40.630.30">
    <property type="match status" value="1"/>
</dbReference>
<dbReference type="GO" id="GO:0005737">
    <property type="term" value="C:cytoplasm"/>
    <property type="evidence" value="ECO:0007669"/>
    <property type="project" value="UniProtKB-SubCell"/>
</dbReference>
<feature type="domain" description="N-acetyltransferase" evidence="6">
    <location>
        <begin position="3"/>
        <end position="146"/>
    </location>
</feature>
<dbReference type="EC" id="2.3.1.266" evidence="5"/>
<keyword evidence="3" id="KW-0808">Transferase</keyword>
<dbReference type="InterPro" id="IPR016181">
    <property type="entry name" value="Acyl_CoA_acyltransferase"/>
</dbReference>
<keyword evidence="2 5" id="KW-0963">Cytoplasm</keyword>
<dbReference type="EMBL" id="BSFE01000012">
    <property type="protein sequence ID" value="GLK53635.1"/>
    <property type="molecule type" value="Genomic_DNA"/>
</dbReference>
<dbReference type="RefSeq" id="WP_271187976.1">
    <property type="nucleotide sequence ID" value="NZ_BSFE01000012.1"/>
</dbReference>
<comment type="function">
    <text evidence="5">Acetylates the N-terminal alanine of ribosomal protein bS18.</text>
</comment>
<dbReference type="Pfam" id="PF00583">
    <property type="entry name" value="Acetyltransf_1"/>
    <property type="match status" value="1"/>
</dbReference>
<dbReference type="CDD" id="cd04301">
    <property type="entry name" value="NAT_SF"/>
    <property type="match status" value="1"/>
</dbReference>
<dbReference type="InterPro" id="IPR006464">
    <property type="entry name" value="AcTrfase_RimI/Ard1"/>
</dbReference>
<comment type="similarity">
    <text evidence="1 5">Belongs to the acetyltransferase family. RimI subfamily.</text>
</comment>
<reference evidence="7" key="1">
    <citation type="journal article" date="2014" name="Int. J. Syst. Evol. Microbiol.">
        <title>Complete genome sequence of Corynebacterium casei LMG S-19264T (=DSM 44701T), isolated from a smear-ripened cheese.</title>
        <authorList>
            <consortium name="US DOE Joint Genome Institute (JGI-PGF)"/>
            <person name="Walter F."/>
            <person name="Albersmeier A."/>
            <person name="Kalinowski J."/>
            <person name="Ruckert C."/>
        </authorList>
    </citation>
    <scope>NUCLEOTIDE SEQUENCE</scope>
    <source>
        <strain evidence="7">VKM B-1513</strain>
    </source>
</reference>
<comment type="catalytic activity">
    <reaction evidence="5">
        <text>N-terminal L-alanyl-[ribosomal protein bS18] + acetyl-CoA = N-terminal N(alpha)-acetyl-L-alanyl-[ribosomal protein bS18] + CoA + H(+)</text>
        <dbReference type="Rhea" id="RHEA:43756"/>
        <dbReference type="Rhea" id="RHEA-COMP:10676"/>
        <dbReference type="Rhea" id="RHEA-COMP:10677"/>
        <dbReference type="ChEBI" id="CHEBI:15378"/>
        <dbReference type="ChEBI" id="CHEBI:57287"/>
        <dbReference type="ChEBI" id="CHEBI:57288"/>
        <dbReference type="ChEBI" id="CHEBI:64718"/>
        <dbReference type="ChEBI" id="CHEBI:83683"/>
        <dbReference type="EC" id="2.3.1.266"/>
    </reaction>
</comment>
<dbReference type="SUPFAM" id="SSF55729">
    <property type="entry name" value="Acyl-CoA N-acyltransferases (Nat)"/>
    <property type="match status" value="1"/>
</dbReference>
<evidence type="ECO:0000256" key="1">
    <source>
        <dbReference type="ARBA" id="ARBA00005395"/>
    </source>
</evidence>
<evidence type="ECO:0000259" key="6">
    <source>
        <dbReference type="PROSITE" id="PS51186"/>
    </source>
</evidence>
<proteinExistence type="inferred from homology"/>
<accession>A0A9W6MPH7</accession>
<evidence type="ECO:0000313" key="8">
    <source>
        <dbReference type="Proteomes" id="UP001143486"/>
    </source>
</evidence>
<comment type="subcellular location">
    <subcellularLocation>
        <location evidence="5">Cytoplasm</location>
    </subcellularLocation>
</comment>
<dbReference type="PANTHER" id="PTHR43420">
    <property type="entry name" value="ACETYLTRANSFERASE"/>
    <property type="match status" value="1"/>
</dbReference>
<dbReference type="InterPro" id="IPR000182">
    <property type="entry name" value="GNAT_dom"/>
</dbReference>
<protein>
    <recommendedName>
        <fullName evidence="5">[Ribosomal protein bS18]-alanine N-acetyltransferase</fullName>
        <ecNumber evidence="5">2.3.1.266</ecNumber>
    </recommendedName>
</protein>
<evidence type="ECO:0000256" key="3">
    <source>
        <dbReference type="ARBA" id="ARBA00022679"/>
    </source>
</evidence>
<dbReference type="GO" id="GO:0008999">
    <property type="term" value="F:protein-N-terminal-alanine acetyltransferase activity"/>
    <property type="evidence" value="ECO:0007669"/>
    <property type="project" value="UniProtKB-EC"/>
</dbReference>
<gene>
    <name evidence="7" type="primary">rimI</name>
    <name evidence="7" type="ORF">GCM10017621_31430</name>
</gene>
<comment type="caution">
    <text evidence="7">The sequence shown here is derived from an EMBL/GenBank/DDBJ whole genome shotgun (WGS) entry which is preliminary data.</text>
</comment>
<dbReference type="Proteomes" id="UP001143486">
    <property type="component" value="Unassembled WGS sequence"/>
</dbReference>
<organism evidence="7 8">
    <name type="scientific">Maricaulis virginensis</name>
    <dbReference type="NCBI Taxonomy" id="144022"/>
    <lineage>
        <taxon>Bacteria</taxon>
        <taxon>Pseudomonadati</taxon>
        <taxon>Pseudomonadota</taxon>
        <taxon>Alphaproteobacteria</taxon>
        <taxon>Maricaulales</taxon>
        <taxon>Maricaulaceae</taxon>
        <taxon>Maricaulis</taxon>
    </lineage>
</organism>
<evidence type="ECO:0000256" key="4">
    <source>
        <dbReference type="ARBA" id="ARBA00023315"/>
    </source>
</evidence>
<dbReference type="PROSITE" id="PS51186">
    <property type="entry name" value="GNAT"/>
    <property type="match status" value="1"/>
</dbReference>
<reference evidence="7" key="2">
    <citation type="submission" date="2023-01" db="EMBL/GenBank/DDBJ databases">
        <authorList>
            <person name="Sun Q."/>
            <person name="Evtushenko L."/>
        </authorList>
    </citation>
    <scope>NUCLEOTIDE SEQUENCE</scope>
    <source>
        <strain evidence="7">VKM B-1513</strain>
    </source>
</reference>
<dbReference type="InterPro" id="IPR050680">
    <property type="entry name" value="YpeA/RimI_acetyltransf"/>
</dbReference>